<evidence type="ECO:0000313" key="3">
    <source>
        <dbReference type="EMBL" id="OPH54544.1"/>
    </source>
</evidence>
<feature type="compositionally biased region" description="Low complexity" evidence="1">
    <location>
        <begin position="48"/>
        <end position="63"/>
    </location>
</feature>
<sequence length="144" mass="16239">MKLTAQQVNNICKGDEEIAGYFHALLAIVDQQAKRIEVLEKRVHELEPQLSQNSNNSSKPPSSDGLRKPTNLRTPGGKKGAPKGHAGTTLHFVDEPNEIVVHELLTCLYFVKLISKKKSCIFPHRYHGYFFHMDLQKLGSVSFR</sequence>
<evidence type="ECO:0000313" key="4">
    <source>
        <dbReference type="Proteomes" id="UP000190626"/>
    </source>
</evidence>
<dbReference type="RefSeq" id="WP_144028494.1">
    <property type="nucleotide sequence ID" value="NZ_MBTG01000022.1"/>
</dbReference>
<dbReference type="Proteomes" id="UP000190626">
    <property type="component" value="Unassembled WGS sequence"/>
</dbReference>
<evidence type="ECO:0000256" key="1">
    <source>
        <dbReference type="SAM" id="MobiDB-lite"/>
    </source>
</evidence>
<proteinExistence type="predicted"/>
<organism evidence="3 4">
    <name type="scientific">Paenibacillus ferrarius</name>
    <dbReference type="NCBI Taxonomy" id="1469647"/>
    <lineage>
        <taxon>Bacteria</taxon>
        <taxon>Bacillati</taxon>
        <taxon>Bacillota</taxon>
        <taxon>Bacilli</taxon>
        <taxon>Bacillales</taxon>
        <taxon>Paenibacillaceae</taxon>
        <taxon>Paenibacillus</taxon>
    </lineage>
</organism>
<keyword evidence="4" id="KW-1185">Reference proteome</keyword>
<feature type="region of interest" description="Disordered" evidence="1">
    <location>
        <begin position="45"/>
        <end position="88"/>
    </location>
</feature>
<evidence type="ECO:0000259" key="2">
    <source>
        <dbReference type="Pfam" id="PF20042"/>
    </source>
</evidence>
<accession>A0A1V4HGG2</accession>
<reference evidence="4" key="1">
    <citation type="submission" date="2016-07" db="EMBL/GenBank/DDBJ databases">
        <authorList>
            <person name="Florea S."/>
            <person name="Webb J.S."/>
            <person name="Jaromczyk J."/>
            <person name="Schardl C.L."/>
        </authorList>
    </citation>
    <scope>NUCLEOTIDE SEQUENCE [LARGE SCALE GENOMIC DNA]</scope>
    <source>
        <strain evidence="4">CY1</strain>
    </source>
</reference>
<gene>
    <name evidence="3" type="ORF">BC351_31690</name>
</gene>
<comment type="caution">
    <text evidence="3">The sequence shown here is derived from an EMBL/GenBank/DDBJ whole genome shotgun (WGS) entry which is preliminary data.</text>
</comment>
<dbReference type="EMBL" id="MBTG01000022">
    <property type="protein sequence ID" value="OPH54544.1"/>
    <property type="molecule type" value="Genomic_DNA"/>
</dbReference>
<dbReference type="OrthoDB" id="2667024at2"/>
<name>A0A1V4HGG2_9BACL</name>
<dbReference type="InterPro" id="IPR045618">
    <property type="entry name" value="DUF6444"/>
</dbReference>
<dbReference type="AlphaFoldDB" id="A0A1V4HGG2"/>
<dbReference type="STRING" id="1469647.BC351_31690"/>
<protein>
    <recommendedName>
        <fullName evidence="2">DUF6444 domain-containing protein</fullName>
    </recommendedName>
</protein>
<dbReference type="Pfam" id="PF20042">
    <property type="entry name" value="DUF6444"/>
    <property type="match status" value="1"/>
</dbReference>
<feature type="domain" description="DUF6444" evidence="2">
    <location>
        <begin position="32"/>
        <end position="88"/>
    </location>
</feature>